<keyword evidence="8" id="KW-1185">Reference proteome</keyword>
<protein>
    <recommendedName>
        <fullName evidence="6">JAB domain-containing protein</fullName>
    </recommendedName>
</protein>
<sequence>MPYSTIQSHNSFFQTLINRKLEGDKESGVFINTLDDDYLPAGHYEIPVPGFTEQNTNGWTITISTEAHKKIERWTEHDTPNEAAGYLMGSFSTTLNRLTVIDATYCAQKKPSRTSATLPAAHDHEETMNTVKLTGNQVFPVGTWHSHPETSPEASPKDKATLSNISRFISERPQPYIMLINGRNHQKTLSMITPEEWN</sequence>
<dbReference type="EMBL" id="ARXU01000002">
    <property type="protein sequence ID" value="KGD62378.1"/>
    <property type="molecule type" value="Genomic_DNA"/>
</dbReference>
<organism evidence="7 8">
    <name type="scientific">Alcanivorax jadensis T9</name>
    <dbReference type="NCBI Taxonomy" id="1177181"/>
    <lineage>
        <taxon>Bacteria</taxon>
        <taxon>Pseudomonadati</taxon>
        <taxon>Pseudomonadota</taxon>
        <taxon>Gammaproteobacteria</taxon>
        <taxon>Oceanospirillales</taxon>
        <taxon>Alcanivoracaceae</taxon>
        <taxon>Alcanivorax</taxon>
    </lineage>
</organism>
<evidence type="ECO:0000256" key="5">
    <source>
        <dbReference type="ARBA" id="ARBA00023049"/>
    </source>
</evidence>
<name>A0ABR4WGC0_9GAMM</name>
<dbReference type="InterPro" id="IPR028090">
    <property type="entry name" value="JAB_dom_prok"/>
</dbReference>
<comment type="caution">
    <text evidence="7">The sequence shown here is derived from an EMBL/GenBank/DDBJ whole genome shotgun (WGS) entry which is preliminary data.</text>
</comment>
<keyword evidence="4" id="KW-0862">Zinc</keyword>
<evidence type="ECO:0000313" key="8">
    <source>
        <dbReference type="Proteomes" id="UP000029443"/>
    </source>
</evidence>
<evidence type="ECO:0000259" key="6">
    <source>
        <dbReference type="Pfam" id="PF14464"/>
    </source>
</evidence>
<dbReference type="SUPFAM" id="SSF102712">
    <property type="entry name" value="JAB1/MPN domain"/>
    <property type="match status" value="1"/>
</dbReference>
<dbReference type="Proteomes" id="UP000029443">
    <property type="component" value="Unassembled WGS sequence"/>
</dbReference>
<keyword evidence="3" id="KW-0378">Hydrolase</keyword>
<evidence type="ECO:0000256" key="3">
    <source>
        <dbReference type="ARBA" id="ARBA00022801"/>
    </source>
</evidence>
<accession>A0ABR4WGC0</accession>
<evidence type="ECO:0000313" key="7">
    <source>
        <dbReference type="EMBL" id="KGD62378.1"/>
    </source>
</evidence>
<keyword evidence="1" id="KW-0645">Protease</keyword>
<gene>
    <name evidence="7" type="ORF">T9A_00669</name>
</gene>
<evidence type="ECO:0000256" key="4">
    <source>
        <dbReference type="ARBA" id="ARBA00022833"/>
    </source>
</evidence>
<dbReference type="Pfam" id="PF14464">
    <property type="entry name" value="Prok-JAB"/>
    <property type="match status" value="1"/>
</dbReference>
<keyword evidence="2" id="KW-0479">Metal-binding</keyword>
<keyword evidence="5" id="KW-0482">Metalloprotease</keyword>
<proteinExistence type="predicted"/>
<reference evidence="7 8" key="1">
    <citation type="submission" date="2012-09" db="EMBL/GenBank/DDBJ databases">
        <title>Genome Sequence of alkane-degrading Bacterium Alcanivorax jadensis T9.</title>
        <authorList>
            <person name="Lai Q."/>
            <person name="Shao Z."/>
        </authorList>
    </citation>
    <scope>NUCLEOTIDE SEQUENCE [LARGE SCALE GENOMIC DNA]</scope>
    <source>
        <strain evidence="7 8">T9</strain>
    </source>
</reference>
<evidence type="ECO:0000256" key="2">
    <source>
        <dbReference type="ARBA" id="ARBA00022723"/>
    </source>
</evidence>
<feature type="domain" description="JAB" evidence="6">
    <location>
        <begin position="67"/>
        <end position="166"/>
    </location>
</feature>
<dbReference type="Gene3D" id="3.40.140.10">
    <property type="entry name" value="Cytidine Deaminase, domain 2"/>
    <property type="match status" value="1"/>
</dbReference>
<evidence type="ECO:0000256" key="1">
    <source>
        <dbReference type="ARBA" id="ARBA00022670"/>
    </source>
</evidence>